<evidence type="ECO:0000256" key="5">
    <source>
        <dbReference type="ARBA" id="ARBA00022833"/>
    </source>
</evidence>
<dbReference type="PROSITE" id="PS00059">
    <property type="entry name" value="ADH_ZINC"/>
    <property type="match status" value="1"/>
</dbReference>
<dbReference type="PANTHER" id="PTHR42940:SF8">
    <property type="entry name" value="VACUOLAR PROTEIN SORTING-ASSOCIATED PROTEIN 11"/>
    <property type="match status" value="1"/>
</dbReference>
<protein>
    <recommendedName>
        <fullName evidence="3">alcohol dehydrogenase</fullName>
        <ecNumber evidence="3">1.1.1.1</ecNumber>
    </recommendedName>
</protein>
<evidence type="ECO:0000256" key="2">
    <source>
        <dbReference type="ARBA" id="ARBA00008072"/>
    </source>
</evidence>
<comment type="cofactor">
    <cofactor evidence="1 9">
        <name>Zn(2+)</name>
        <dbReference type="ChEBI" id="CHEBI:29105"/>
    </cofactor>
</comment>
<evidence type="ECO:0000256" key="4">
    <source>
        <dbReference type="ARBA" id="ARBA00022723"/>
    </source>
</evidence>
<proteinExistence type="inferred from homology"/>
<dbReference type="InterPro" id="IPR013154">
    <property type="entry name" value="ADH-like_N"/>
</dbReference>
<evidence type="ECO:0000313" key="12">
    <source>
        <dbReference type="Proteomes" id="UP000011200"/>
    </source>
</evidence>
<dbReference type="PANTHER" id="PTHR42940">
    <property type="entry name" value="ALCOHOL DEHYDROGENASE 1-RELATED"/>
    <property type="match status" value="1"/>
</dbReference>
<dbReference type="SUPFAM" id="SSF50129">
    <property type="entry name" value="GroES-like"/>
    <property type="match status" value="1"/>
</dbReference>
<dbReference type="GeneID" id="93458654"/>
<keyword evidence="6" id="KW-0560">Oxidoreductase</keyword>
<dbReference type="InterPro" id="IPR020843">
    <property type="entry name" value="ER"/>
</dbReference>
<comment type="catalytic activity">
    <reaction evidence="8">
        <text>a primary alcohol + NAD(+) = an aldehyde + NADH + H(+)</text>
        <dbReference type="Rhea" id="RHEA:10736"/>
        <dbReference type="ChEBI" id="CHEBI:15378"/>
        <dbReference type="ChEBI" id="CHEBI:15734"/>
        <dbReference type="ChEBI" id="CHEBI:17478"/>
        <dbReference type="ChEBI" id="CHEBI:57540"/>
        <dbReference type="ChEBI" id="CHEBI:57945"/>
        <dbReference type="EC" id="1.1.1.1"/>
    </reaction>
</comment>
<keyword evidence="5 9" id="KW-0862">Zinc</keyword>
<name>A0A2U9PSW7_MYCSE</name>
<comment type="catalytic activity">
    <reaction evidence="7">
        <text>a secondary alcohol + NAD(+) = a ketone + NADH + H(+)</text>
        <dbReference type="Rhea" id="RHEA:10740"/>
        <dbReference type="ChEBI" id="CHEBI:15378"/>
        <dbReference type="ChEBI" id="CHEBI:17087"/>
        <dbReference type="ChEBI" id="CHEBI:35681"/>
        <dbReference type="ChEBI" id="CHEBI:57540"/>
        <dbReference type="ChEBI" id="CHEBI:57945"/>
        <dbReference type="EC" id="1.1.1.1"/>
    </reaction>
</comment>
<dbReference type="EMBL" id="CP027541">
    <property type="protein sequence ID" value="AWT54871.1"/>
    <property type="molecule type" value="Genomic_DNA"/>
</dbReference>
<evidence type="ECO:0000256" key="8">
    <source>
        <dbReference type="ARBA" id="ARBA00049243"/>
    </source>
</evidence>
<comment type="similarity">
    <text evidence="2 9">Belongs to the zinc-containing alcohol dehydrogenase family.</text>
</comment>
<evidence type="ECO:0000256" key="1">
    <source>
        <dbReference type="ARBA" id="ARBA00001947"/>
    </source>
</evidence>
<organism evidence="11 12">
    <name type="scientific">Mycolicibacterium smegmatis (strain MKD8)</name>
    <name type="common">Mycobacterium smegmatis</name>
    <dbReference type="NCBI Taxonomy" id="1214915"/>
    <lineage>
        <taxon>Bacteria</taxon>
        <taxon>Bacillati</taxon>
        <taxon>Actinomycetota</taxon>
        <taxon>Actinomycetes</taxon>
        <taxon>Mycobacteriales</taxon>
        <taxon>Mycobacteriaceae</taxon>
        <taxon>Mycolicibacterium</taxon>
    </lineage>
</organism>
<dbReference type="GO" id="GO:0008270">
    <property type="term" value="F:zinc ion binding"/>
    <property type="evidence" value="ECO:0007669"/>
    <property type="project" value="InterPro"/>
</dbReference>
<dbReference type="EC" id="1.1.1.1" evidence="3"/>
<keyword evidence="4 9" id="KW-0479">Metal-binding</keyword>
<dbReference type="AlphaFoldDB" id="A0A2U9PSW7"/>
<dbReference type="InterPro" id="IPR036291">
    <property type="entry name" value="NAD(P)-bd_dom_sf"/>
</dbReference>
<reference evidence="12" key="2">
    <citation type="submission" date="2018-03" db="EMBL/GenBank/DDBJ databases">
        <authorList>
            <person name="Derbyshire K."/>
            <person name="Gray T.A."/>
            <person name="Champion M."/>
        </authorList>
    </citation>
    <scope>NUCLEOTIDE SEQUENCE [LARGE SCALE GENOMIC DNA]</scope>
    <source>
        <strain evidence="12">MKD8</strain>
    </source>
</reference>
<gene>
    <name evidence="11" type="ORF">D806_039050</name>
</gene>
<reference evidence="11 12" key="1">
    <citation type="journal article" date="2013" name="Genome Announc.">
        <title>Draft genome sequence of MKD8, a conjugal recipient Mycobacterium smegmatis strain.</title>
        <authorList>
            <person name="Gray T.A."/>
            <person name="Palumbo M.J."/>
            <person name="Derbyshire K.M."/>
        </authorList>
    </citation>
    <scope>NUCLEOTIDE SEQUENCE [LARGE SCALE GENOMIC DNA]</scope>
    <source>
        <strain evidence="11 12">MKD8</strain>
    </source>
</reference>
<dbReference type="GO" id="GO:0004022">
    <property type="term" value="F:alcohol dehydrogenase (NAD+) activity"/>
    <property type="evidence" value="ECO:0007669"/>
    <property type="project" value="UniProtKB-EC"/>
</dbReference>
<accession>A0A2U9PSW7</accession>
<evidence type="ECO:0000259" key="10">
    <source>
        <dbReference type="SMART" id="SM00829"/>
    </source>
</evidence>
<feature type="domain" description="Enoyl reductase (ER)" evidence="10">
    <location>
        <begin position="10"/>
        <end position="353"/>
    </location>
</feature>
<dbReference type="Proteomes" id="UP000011200">
    <property type="component" value="Chromosome"/>
</dbReference>
<evidence type="ECO:0000256" key="6">
    <source>
        <dbReference type="ARBA" id="ARBA00023002"/>
    </source>
</evidence>
<dbReference type="Pfam" id="PF00107">
    <property type="entry name" value="ADH_zinc_N"/>
    <property type="match status" value="1"/>
</dbReference>
<dbReference type="InterPro" id="IPR011032">
    <property type="entry name" value="GroES-like_sf"/>
</dbReference>
<evidence type="ECO:0000313" key="11">
    <source>
        <dbReference type="EMBL" id="AWT54871.1"/>
    </source>
</evidence>
<evidence type="ECO:0000256" key="9">
    <source>
        <dbReference type="RuleBase" id="RU361277"/>
    </source>
</evidence>
<evidence type="ECO:0000256" key="3">
    <source>
        <dbReference type="ARBA" id="ARBA00013190"/>
    </source>
</evidence>
<evidence type="ECO:0000256" key="7">
    <source>
        <dbReference type="ARBA" id="ARBA00049164"/>
    </source>
</evidence>
<dbReference type="CDD" id="cd05284">
    <property type="entry name" value="arabinose_DH_like"/>
    <property type="match status" value="1"/>
</dbReference>
<dbReference type="InterPro" id="IPR013149">
    <property type="entry name" value="ADH-like_C"/>
</dbReference>
<dbReference type="Pfam" id="PF08240">
    <property type="entry name" value="ADH_N"/>
    <property type="match status" value="1"/>
</dbReference>
<dbReference type="InterPro" id="IPR002328">
    <property type="entry name" value="ADH_Zn_CS"/>
</dbReference>
<dbReference type="Gene3D" id="3.90.180.10">
    <property type="entry name" value="Medium-chain alcohol dehydrogenases, catalytic domain"/>
    <property type="match status" value="1"/>
</dbReference>
<sequence>MKMRAARMHGYKQPLRLEEIPVPTPGPEEVLVEVGGAGMCRTDFQLIDGYFDRGQDMGFPFTPGHEIAGWVDSIGSQVPASAGLSEGDQVVVYGGWGDGTCRQCQGGNEQICPQGHWVGFGGHGGYQEYVPVHHRYLIPVAGRDGLTPATLAPLTDAGLTPYRGLKKLRAAGVLGAGRTVAVTGIGGLGSYGTQYAKLLGGGAAVVAFARSDEKLKVATDNGADHAINVRDKSAEEVRGELQNLTGRGEIDAVIECAGSVESIQLAFDLLATEGAVASVGLIGNRIDIPLFPLVAREFSYFGSFWGNYNDLTEVLALAEAGQIRHTVTPVQFDDINATIDAIAAGEVLGRAVVVYD</sequence>
<dbReference type="Gene3D" id="3.40.50.720">
    <property type="entry name" value="NAD(P)-binding Rossmann-like Domain"/>
    <property type="match status" value="1"/>
</dbReference>
<dbReference type="SUPFAM" id="SSF51735">
    <property type="entry name" value="NAD(P)-binding Rossmann-fold domains"/>
    <property type="match status" value="1"/>
</dbReference>
<dbReference type="RefSeq" id="WP_003895369.1">
    <property type="nucleotide sequence ID" value="NZ_CP027541.1"/>
</dbReference>
<dbReference type="SMART" id="SM00829">
    <property type="entry name" value="PKS_ER"/>
    <property type="match status" value="1"/>
</dbReference>